<protein>
    <recommendedName>
        <fullName evidence="1">MalT-like winged helix domain-containing protein</fullName>
    </recommendedName>
</protein>
<dbReference type="Pfam" id="PF25873">
    <property type="entry name" value="WHD_MalT"/>
    <property type="match status" value="1"/>
</dbReference>
<evidence type="ECO:0000313" key="2">
    <source>
        <dbReference type="EMBL" id="VAX29426.1"/>
    </source>
</evidence>
<gene>
    <name evidence="2" type="ORF">MNBD_NITROSPIRAE03-883</name>
</gene>
<feature type="non-terminal residue" evidence="2">
    <location>
        <position position="454"/>
    </location>
</feature>
<name>A0A3B1CG23_9ZZZZ</name>
<dbReference type="EMBL" id="UOGI01000053">
    <property type="protein sequence ID" value="VAX29426.1"/>
    <property type="molecule type" value="Genomic_DNA"/>
</dbReference>
<dbReference type="InterPro" id="IPR059106">
    <property type="entry name" value="WHD_MalT"/>
</dbReference>
<sequence length="454" mass="52961">HTAICHGLEELPDEIRCIVISRDAPPLEMSRMMLNNAIRMVGWQDIAFTLNETKELARLKQKSFPTARLKEIHRKTQGWISGILLLLGEIKGNHLKNYSLKGYRFKEFFDYFTSELMRNTDNTTRHFLLNTWVFPEFTPLMAEKLTGIKDSDKIIQELHRKNCFIELLNQSRPTYRYHNLFRDFLASESEKTLSKEDLGALCCKAAILLEDEGRIDDVAALYIRSGMWENLSQLVLNHAEAFLEQGRSRTVQEWLDRFPHKFIYNNPWLSYWNGMCRIFHSPHNARQSLEEAYHAFYRKKDLSGQLLTWAAIVDSYIFELRDFKALEFWIEEINGLNRDSLKSLPAEIDMRVTESMLVAFLYRNPGSDILPSVARKAGDLVYKCPDIYRKITLSTRLILYYSCTGDIASAEVLVNYLKPEIKKGLTRPASIILWKMVESVYYRLKAEPENAQRS</sequence>
<proteinExistence type="predicted"/>
<feature type="non-terminal residue" evidence="2">
    <location>
        <position position="1"/>
    </location>
</feature>
<dbReference type="AlphaFoldDB" id="A0A3B1CG23"/>
<accession>A0A3B1CG23</accession>
<reference evidence="2" key="1">
    <citation type="submission" date="2018-06" db="EMBL/GenBank/DDBJ databases">
        <authorList>
            <person name="Zhirakovskaya E."/>
        </authorList>
    </citation>
    <scope>NUCLEOTIDE SEQUENCE</scope>
</reference>
<evidence type="ECO:0000259" key="1">
    <source>
        <dbReference type="Pfam" id="PF25873"/>
    </source>
</evidence>
<organism evidence="2">
    <name type="scientific">hydrothermal vent metagenome</name>
    <dbReference type="NCBI Taxonomy" id="652676"/>
    <lineage>
        <taxon>unclassified sequences</taxon>
        <taxon>metagenomes</taxon>
        <taxon>ecological metagenomes</taxon>
    </lineage>
</organism>
<feature type="domain" description="MalT-like winged helix" evidence="1">
    <location>
        <begin position="114"/>
        <end position="194"/>
    </location>
</feature>